<dbReference type="EMBL" id="CABVLZ010000010">
    <property type="protein sequence ID" value="VVU95760.1"/>
    <property type="molecule type" value="Genomic_DNA"/>
</dbReference>
<evidence type="ECO:0000313" key="1">
    <source>
        <dbReference type="EMBL" id="VVU95760.1"/>
    </source>
</evidence>
<gene>
    <name evidence="1" type="ORF">CPAV1605_1516</name>
</gene>
<name>A0A5E8CMK6_9ZZZZ</name>
<accession>A0A5E8CMK6</accession>
<proteinExistence type="predicted"/>
<protein>
    <submittedName>
        <fullName evidence="1">Uncharacterized protein</fullName>
    </submittedName>
</protein>
<organism evidence="1">
    <name type="scientific">seawater metagenome</name>
    <dbReference type="NCBI Taxonomy" id="1561972"/>
    <lineage>
        <taxon>unclassified sequences</taxon>
        <taxon>metagenomes</taxon>
        <taxon>ecological metagenomes</taxon>
    </lineage>
</organism>
<dbReference type="AlphaFoldDB" id="A0A5E8CMK6"/>
<sequence>MKKAAAVIIYQDSQILSGINGAYSHETLNTQQQIEFIKLLNTMTDLKFLNQQNSIDYKLIPKVYQDLDFKNRNTIYDFFKKNTKFNIKQSHNGMFISQVNNKLDIIKGNEELNDEQDVYKTIAREISEEVKFIKDTNILEDTYVNQMIYTYLSGKNYPIKKIGKVGNKNYKIVLIKKEDLENLLDAKIILSHTNPEDPNRTELFDLQFRQINLKYHGYEWNKVVKHFLKKIKNTNTFNDYSFSIPKEI</sequence>
<reference evidence="1" key="1">
    <citation type="submission" date="2019-09" db="EMBL/GenBank/DDBJ databases">
        <authorList>
            <person name="Needham M D."/>
        </authorList>
    </citation>
    <scope>NUCLEOTIDE SEQUENCE</scope>
</reference>